<evidence type="ECO:0000313" key="1">
    <source>
        <dbReference type="EMBL" id="SSZ47003.1"/>
    </source>
</evidence>
<sequence>MLKKDFLLKYIEDFFQKLNQLMQKEHHLMPSNEMETAYDEFMKTHFQIGIREIHFLDTEQYKDILFNESHRGWIQLFFLKIAYHFREKEPQFAQKYVDLVHKIREYPYKSIALIKDTTEKEVEKLLERWTAEEH</sequence>
<dbReference type="RefSeq" id="WP_002686588.1">
    <property type="nucleotide sequence ID" value="NZ_UFTJ01000001.1"/>
</dbReference>
<name>A0A376BZC0_9FLAO</name>
<accession>A0A376BZC0</accession>
<protein>
    <submittedName>
        <fullName evidence="1">Uncharacterized protein</fullName>
    </submittedName>
</protein>
<dbReference type="AlphaFoldDB" id="A0A376BZC0"/>
<proteinExistence type="predicted"/>
<organism evidence="1 2">
    <name type="scientific">Bergeyella zoohelcum</name>
    <dbReference type="NCBI Taxonomy" id="1015"/>
    <lineage>
        <taxon>Bacteria</taxon>
        <taxon>Pseudomonadati</taxon>
        <taxon>Bacteroidota</taxon>
        <taxon>Flavobacteriia</taxon>
        <taxon>Flavobacteriales</taxon>
        <taxon>Weeksellaceae</taxon>
        <taxon>Bergeyella</taxon>
    </lineage>
</organism>
<dbReference type="Proteomes" id="UP000255515">
    <property type="component" value="Unassembled WGS sequence"/>
</dbReference>
<reference evidence="1 2" key="1">
    <citation type="submission" date="2018-06" db="EMBL/GenBank/DDBJ databases">
        <authorList>
            <consortium name="Pathogen Informatics"/>
            <person name="Doyle S."/>
        </authorList>
    </citation>
    <scope>NUCLEOTIDE SEQUENCE [LARGE SCALE GENOMIC DNA]</scope>
    <source>
        <strain evidence="1 2">NCTC11661</strain>
    </source>
</reference>
<gene>
    <name evidence="1" type="ORF">NCTC11661_00666</name>
</gene>
<evidence type="ECO:0000313" key="2">
    <source>
        <dbReference type="Proteomes" id="UP000255515"/>
    </source>
</evidence>
<dbReference type="EMBL" id="UFTJ01000001">
    <property type="protein sequence ID" value="SSZ47003.1"/>
    <property type="molecule type" value="Genomic_DNA"/>
</dbReference>